<evidence type="ECO:0000313" key="1">
    <source>
        <dbReference type="EMBL" id="MBR0648970.1"/>
    </source>
</evidence>
<gene>
    <name evidence="1" type="ORF">GXW78_04800</name>
</gene>
<comment type="caution">
    <text evidence="1">The sequence shown here is derived from an EMBL/GenBank/DDBJ whole genome shotgun (WGS) entry which is preliminary data.</text>
</comment>
<dbReference type="EMBL" id="JAAEDI010000004">
    <property type="protein sequence ID" value="MBR0648970.1"/>
    <property type="molecule type" value="Genomic_DNA"/>
</dbReference>
<sequence>MGFEDVAPRLVAALLRGAAIGHGAPVPAAFRCAHGVPMIRGLLLTGCLAGLVACARPAPPPEQPTHRCYEIPNGLAACDPINPEPAPAR</sequence>
<name>A0ABS5ED72_9PROT</name>
<dbReference type="RefSeq" id="WP_211866511.1">
    <property type="nucleotide sequence ID" value="NZ_JAAEDI010000004.1"/>
</dbReference>
<evidence type="ECO:0008006" key="3">
    <source>
        <dbReference type="Google" id="ProtNLM"/>
    </source>
</evidence>
<protein>
    <recommendedName>
        <fullName evidence="3">Lipoprotein</fullName>
    </recommendedName>
</protein>
<evidence type="ECO:0000313" key="2">
    <source>
        <dbReference type="Proteomes" id="UP000698752"/>
    </source>
</evidence>
<dbReference type="Proteomes" id="UP000698752">
    <property type="component" value="Unassembled WGS sequence"/>
</dbReference>
<organism evidence="1 2">
    <name type="scientific">Neoroseomonas terrae</name>
    <dbReference type="NCBI Taxonomy" id="424799"/>
    <lineage>
        <taxon>Bacteria</taxon>
        <taxon>Pseudomonadati</taxon>
        <taxon>Pseudomonadota</taxon>
        <taxon>Alphaproteobacteria</taxon>
        <taxon>Acetobacterales</taxon>
        <taxon>Acetobacteraceae</taxon>
        <taxon>Neoroseomonas</taxon>
    </lineage>
</organism>
<proteinExistence type="predicted"/>
<reference evidence="2" key="1">
    <citation type="journal article" date="2021" name="Syst. Appl. Microbiol.">
        <title>Roseomonas hellenica sp. nov., isolated from roots of wild-growing Alkanna tinctoria.</title>
        <authorList>
            <person name="Rat A."/>
            <person name="Naranjo H.D."/>
            <person name="Lebbe L."/>
            <person name="Cnockaert M."/>
            <person name="Krigas N."/>
            <person name="Grigoriadou K."/>
            <person name="Maloupa E."/>
            <person name="Willems A."/>
        </authorList>
    </citation>
    <scope>NUCLEOTIDE SEQUENCE [LARGE SCALE GENOMIC DNA]</scope>
    <source>
        <strain evidence="2">LMG 31159</strain>
    </source>
</reference>
<keyword evidence="2" id="KW-1185">Reference proteome</keyword>
<accession>A0ABS5ED72</accession>